<dbReference type="PANTHER" id="PTHR43157">
    <property type="entry name" value="PHOSPHATIDYLINOSITOL-GLYCAN BIOSYNTHESIS CLASS F PROTEIN-RELATED"/>
    <property type="match status" value="1"/>
</dbReference>
<dbReference type="AlphaFoldDB" id="A0A8D0D7M7"/>
<proteinExistence type="inferred from homology"/>
<keyword evidence="4" id="KW-1185">Reference proteome</keyword>
<dbReference type="GeneTree" id="ENSGT00940000160181"/>
<reference evidence="3" key="2">
    <citation type="submission" date="2025-09" db="UniProtKB">
        <authorList>
            <consortium name="Ensembl"/>
        </authorList>
    </citation>
    <scope>IDENTIFICATION</scope>
</reference>
<name>A0A8D0D7M7_SANLU</name>
<protein>
    <submittedName>
        <fullName evidence="3">Uncharacterized protein</fullName>
    </submittedName>
</protein>
<evidence type="ECO:0000313" key="4">
    <source>
        <dbReference type="Proteomes" id="UP000694568"/>
    </source>
</evidence>
<dbReference type="Proteomes" id="UP000694568">
    <property type="component" value="Unplaced"/>
</dbReference>
<dbReference type="Pfam" id="PF00106">
    <property type="entry name" value="adh_short"/>
    <property type="match status" value="1"/>
</dbReference>
<dbReference type="Ensembl" id="ENSSLUT00000046158.1">
    <property type="protein sequence ID" value="ENSSLUP00000044756.1"/>
    <property type="gene ID" value="ENSSLUG00000019811.1"/>
</dbReference>
<dbReference type="InterPro" id="IPR036291">
    <property type="entry name" value="NAD(P)-bd_dom_sf"/>
</dbReference>
<reference evidence="3" key="1">
    <citation type="submission" date="2025-08" db="UniProtKB">
        <authorList>
            <consortium name="Ensembl"/>
        </authorList>
    </citation>
    <scope>IDENTIFICATION</scope>
</reference>
<keyword evidence="2" id="KW-0560">Oxidoreductase</keyword>
<dbReference type="SUPFAM" id="SSF51735">
    <property type="entry name" value="NAD(P)-binding Rossmann-fold domains"/>
    <property type="match status" value="1"/>
</dbReference>
<organism evidence="3 4">
    <name type="scientific">Sander lucioperca</name>
    <name type="common">Pike-perch</name>
    <name type="synonym">Perca lucioperca</name>
    <dbReference type="NCBI Taxonomy" id="283035"/>
    <lineage>
        <taxon>Eukaryota</taxon>
        <taxon>Metazoa</taxon>
        <taxon>Chordata</taxon>
        <taxon>Craniata</taxon>
        <taxon>Vertebrata</taxon>
        <taxon>Euteleostomi</taxon>
        <taxon>Actinopterygii</taxon>
        <taxon>Neopterygii</taxon>
        <taxon>Teleostei</taxon>
        <taxon>Neoteleostei</taxon>
        <taxon>Acanthomorphata</taxon>
        <taxon>Eupercaria</taxon>
        <taxon>Perciformes</taxon>
        <taxon>Percoidei</taxon>
        <taxon>Percidae</taxon>
        <taxon>Luciopercinae</taxon>
        <taxon>Sander</taxon>
    </lineage>
</organism>
<evidence type="ECO:0000256" key="2">
    <source>
        <dbReference type="ARBA" id="ARBA00023002"/>
    </source>
</evidence>
<sequence>MNLFELPLLRASAKATFTRCTVIVTGANSGIGKATAAGIVKLQGRVIMACRDLRRAEEAAREILQETGSDRSQLIVKQLDLASLTSVHTFCRDIIKPNVIKKFSIFINDLANLKCV</sequence>
<dbReference type="PANTHER" id="PTHR43157:SF72">
    <property type="entry name" value="RETINOL DEHYDROGENASE 14"/>
    <property type="match status" value="1"/>
</dbReference>
<dbReference type="GO" id="GO:0016491">
    <property type="term" value="F:oxidoreductase activity"/>
    <property type="evidence" value="ECO:0007669"/>
    <property type="project" value="UniProtKB-KW"/>
</dbReference>
<evidence type="ECO:0000256" key="1">
    <source>
        <dbReference type="ARBA" id="ARBA00006484"/>
    </source>
</evidence>
<comment type="similarity">
    <text evidence="1">Belongs to the short-chain dehydrogenases/reductases (SDR) family.</text>
</comment>
<evidence type="ECO:0000313" key="3">
    <source>
        <dbReference type="Ensembl" id="ENSSLUP00000044756.1"/>
    </source>
</evidence>
<accession>A0A8D0D7M7</accession>
<dbReference type="InterPro" id="IPR002347">
    <property type="entry name" value="SDR_fam"/>
</dbReference>
<dbReference type="Gene3D" id="3.40.50.720">
    <property type="entry name" value="NAD(P)-binding Rossmann-like Domain"/>
    <property type="match status" value="1"/>
</dbReference>